<dbReference type="Pfam" id="PF13414">
    <property type="entry name" value="TPR_11"/>
    <property type="match status" value="1"/>
</dbReference>
<feature type="region of interest" description="Disordered" evidence="2">
    <location>
        <begin position="1"/>
        <end position="26"/>
    </location>
</feature>
<keyword evidence="4" id="KW-1185">Reference proteome</keyword>
<dbReference type="InterPro" id="IPR052943">
    <property type="entry name" value="TMTC_O-mannosyl-trnsfr"/>
</dbReference>
<dbReference type="RefSeq" id="WP_023174311.1">
    <property type="nucleotide sequence ID" value="NC_022600.1"/>
</dbReference>
<name>U5QN31_GLOK1</name>
<dbReference type="InterPro" id="IPR019734">
    <property type="entry name" value="TPR_rpt"/>
</dbReference>
<evidence type="ECO:0000256" key="2">
    <source>
        <dbReference type="SAM" id="MobiDB-lite"/>
    </source>
</evidence>
<protein>
    <submittedName>
        <fullName evidence="3">TPR repeat-containing protein</fullName>
    </submittedName>
</protein>
<keyword evidence="1" id="KW-0802">TPR repeat</keyword>
<reference evidence="3 4" key="1">
    <citation type="journal article" date="2013" name="PLoS ONE">
        <title>Cultivation and Complete Genome Sequencing of Gloeobacter kilaueensis sp. nov., from a Lava Cave in Kilauea Caldera, Hawai'i.</title>
        <authorList>
            <person name="Saw J.H."/>
            <person name="Schatz M."/>
            <person name="Brown M.V."/>
            <person name="Kunkel D.D."/>
            <person name="Foster J.S."/>
            <person name="Shick H."/>
            <person name="Christensen S."/>
            <person name="Hou S."/>
            <person name="Wan X."/>
            <person name="Donachie S.P."/>
        </authorList>
    </citation>
    <scope>NUCLEOTIDE SEQUENCE [LARGE SCALE GENOMIC DNA]</scope>
    <source>
        <strain evidence="4">JS</strain>
    </source>
</reference>
<dbReference type="PATRIC" id="fig|1183438.3.peg.2805"/>
<evidence type="ECO:0000313" key="4">
    <source>
        <dbReference type="Proteomes" id="UP000017396"/>
    </source>
</evidence>
<dbReference type="KEGG" id="glj:GKIL_2844"/>
<dbReference type="PROSITE" id="PS50005">
    <property type="entry name" value="TPR"/>
    <property type="match status" value="3"/>
</dbReference>
<dbReference type="PANTHER" id="PTHR44809:SF1">
    <property type="entry name" value="PROTEIN O-MANNOSYL-TRANSFERASE TMTC1"/>
    <property type="match status" value="1"/>
</dbReference>
<dbReference type="Pfam" id="PF14559">
    <property type="entry name" value="TPR_19"/>
    <property type="match status" value="1"/>
</dbReference>
<dbReference type="Gene3D" id="3.40.50.2000">
    <property type="entry name" value="Glycogen Phosphorylase B"/>
    <property type="match status" value="1"/>
</dbReference>
<evidence type="ECO:0000313" key="3">
    <source>
        <dbReference type="EMBL" id="AGY59090.1"/>
    </source>
</evidence>
<feature type="repeat" description="TPR" evidence="1">
    <location>
        <begin position="238"/>
        <end position="271"/>
    </location>
</feature>
<proteinExistence type="predicted"/>
<accession>U5QN31</accession>
<evidence type="ECO:0000256" key="1">
    <source>
        <dbReference type="PROSITE-ProRule" id="PRU00339"/>
    </source>
</evidence>
<sequence>MGTSKGFGKPSRSKAGGRSAQPSSLRRTLDQARQFMQSGQLQQAGTLYQQVLQAQPDEIEALFHFAVVLIRSNQPGLAGQLLARVTALQPDWAEGHYMLANAFVQQRQPVPAEASFRQAIALKPDLAEAHSNLGLVLMGQNRFAEAAASLRQTIALRPEAAEGHYNLAGVLLSWAELEPLLAEDLHAEAGACMRRAIALRPNLARAHTGLGSVLVRQGQLAEAEAACRLALTLDPKLAKAHNDLGYALAEQGRFAEALECYEHALALDPNDAQAHCNRACLRLLKGDLAAGFAEHEWRWRLPNRTLRPSPPPAWDGSDLAGQTILLYPEAGLGDTLQFVRYAALLHRQGAKVIVECQPPLKSLLARVPGIDAVYAEGEVLPAFAVHAPLMSLPYRLGTTSETVPAAIPYIGPPTAPPPKADRFAPLLTTDNRCKIGLVWSAGPHGRRKRSFALALFEPLLDSEQARFFSLYKGEQISELAAYQDRVTDLGSHFTDFADTAWAIDKLDLVIAVDTSVAHLAGAMGKPVWIVLSYVPDWRWLLDRTDSPWYPTARLFRQPVPGNWQGAIAQVVAALTAFCRR</sequence>
<dbReference type="InterPro" id="IPR011990">
    <property type="entry name" value="TPR-like_helical_dom_sf"/>
</dbReference>
<dbReference type="PROSITE" id="PS50293">
    <property type="entry name" value="TPR_REGION"/>
    <property type="match status" value="1"/>
</dbReference>
<dbReference type="PANTHER" id="PTHR44809">
    <property type="match status" value="1"/>
</dbReference>
<dbReference type="SUPFAM" id="SSF53756">
    <property type="entry name" value="UDP-Glycosyltransferase/glycogen phosphorylase"/>
    <property type="match status" value="1"/>
</dbReference>
<dbReference type="AlphaFoldDB" id="U5QN31"/>
<dbReference type="eggNOG" id="COG0457">
    <property type="taxonomic scope" value="Bacteria"/>
</dbReference>
<dbReference type="HOGENOM" id="CLU_010140_1_1_3"/>
<feature type="repeat" description="TPR" evidence="1">
    <location>
        <begin position="127"/>
        <end position="160"/>
    </location>
</feature>
<dbReference type="SMART" id="SM00028">
    <property type="entry name" value="TPR"/>
    <property type="match status" value="5"/>
</dbReference>
<dbReference type="eggNOG" id="COG0859">
    <property type="taxonomic scope" value="Bacteria"/>
</dbReference>
<organism evidence="3 4">
    <name type="scientific">Gloeobacter kilaueensis (strain ATCC BAA-2537 / CCAP 1431/1 / ULC 316 / JS1)</name>
    <dbReference type="NCBI Taxonomy" id="1183438"/>
    <lineage>
        <taxon>Bacteria</taxon>
        <taxon>Bacillati</taxon>
        <taxon>Cyanobacteriota</taxon>
        <taxon>Cyanophyceae</taxon>
        <taxon>Gloeobacterales</taxon>
        <taxon>Gloeobacteraceae</taxon>
        <taxon>Gloeobacter</taxon>
    </lineage>
</organism>
<dbReference type="Proteomes" id="UP000017396">
    <property type="component" value="Chromosome"/>
</dbReference>
<feature type="repeat" description="TPR" evidence="1">
    <location>
        <begin position="204"/>
        <end position="237"/>
    </location>
</feature>
<dbReference type="OrthoDB" id="485389at2"/>
<dbReference type="STRING" id="1183438.GKIL_2844"/>
<dbReference type="Gene3D" id="1.25.40.10">
    <property type="entry name" value="Tetratricopeptide repeat domain"/>
    <property type="match status" value="4"/>
</dbReference>
<dbReference type="Pfam" id="PF13432">
    <property type="entry name" value="TPR_16"/>
    <property type="match status" value="2"/>
</dbReference>
<dbReference type="SUPFAM" id="SSF48452">
    <property type="entry name" value="TPR-like"/>
    <property type="match status" value="2"/>
</dbReference>
<gene>
    <name evidence="3" type="ORF">GKIL_2844</name>
</gene>
<dbReference type="EMBL" id="CP003587">
    <property type="protein sequence ID" value="AGY59090.1"/>
    <property type="molecule type" value="Genomic_DNA"/>
</dbReference>